<sequence length="51" mass="6231">MPHFNEEKLKEILVNEHKHSYEKEVESLKKLDESLQKALQQWIERSLKKLK</sequence>
<reference evidence="2 3" key="1">
    <citation type="submission" date="2019-03" db="EMBL/GenBank/DDBJ databases">
        <title>Genomic Encyclopedia of Type Strains, Phase IV (KMG-IV): sequencing the most valuable type-strain genomes for metagenomic binning, comparative biology and taxonomic classification.</title>
        <authorList>
            <person name="Goeker M."/>
        </authorList>
    </citation>
    <scope>NUCLEOTIDE SEQUENCE [LARGE SCALE GENOMIC DNA]</scope>
    <source>
        <strain evidence="2 3">DSM 45707</strain>
    </source>
</reference>
<organism evidence="2 3">
    <name type="scientific">Hazenella coriacea</name>
    <dbReference type="NCBI Taxonomy" id="1179467"/>
    <lineage>
        <taxon>Bacteria</taxon>
        <taxon>Bacillati</taxon>
        <taxon>Bacillota</taxon>
        <taxon>Bacilli</taxon>
        <taxon>Bacillales</taxon>
        <taxon>Thermoactinomycetaceae</taxon>
        <taxon>Hazenella</taxon>
    </lineage>
</organism>
<dbReference type="EMBL" id="SMAG01000001">
    <property type="protein sequence ID" value="TCS96628.1"/>
    <property type="molecule type" value="Genomic_DNA"/>
</dbReference>
<evidence type="ECO:0000256" key="1">
    <source>
        <dbReference type="SAM" id="Coils"/>
    </source>
</evidence>
<accession>A0A4R3LBF2</accession>
<name>A0A4R3LBF2_9BACL</name>
<keyword evidence="3" id="KW-1185">Reference proteome</keyword>
<comment type="caution">
    <text evidence="2">The sequence shown here is derived from an EMBL/GenBank/DDBJ whole genome shotgun (WGS) entry which is preliminary data.</text>
</comment>
<gene>
    <name evidence="2" type="ORF">EDD58_101264</name>
</gene>
<feature type="coiled-coil region" evidence="1">
    <location>
        <begin position="18"/>
        <end position="45"/>
    </location>
</feature>
<evidence type="ECO:0000313" key="2">
    <source>
        <dbReference type="EMBL" id="TCS96628.1"/>
    </source>
</evidence>
<dbReference type="AlphaFoldDB" id="A0A4R3LBF2"/>
<dbReference type="Proteomes" id="UP000294937">
    <property type="component" value="Unassembled WGS sequence"/>
</dbReference>
<dbReference type="RefSeq" id="WP_165875734.1">
    <property type="nucleotide sequence ID" value="NZ_SMAG01000001.1"/>
</dbReference>
<evidence type="ECO:0000313" key="3">
    <source>
        <dbReference type="Proteomes" id="UP000294937"/>
    </source>
</evidence>
<proteinExistence type="predicted"/>
<protein>
    <submittedName>
        <fullName evidence="2">Uncharacterized protein</fullName>
    </submittedName>
</protein>
<keyword evidence="1" id="KW-0175">Coiled coil</keyword>